<dbReference type="EMBL" id="BMZQ01000002">
    <property type="protein sequence ID" value="GHD15284.1"/>
    <property type="molecule type" value="Genomic_DNA"/>
</dbReference>
<organism evidence="2 3">
    <name type="scientific">Tianweitania populi</name>
    <dbReference type="NCBI Taxonomy" id="1607949"/>
    <lineage>
        <taxon>Bacteria</taxon>
        <taxon>Pseudomonadati</taxon>
        <taxon>Pseudomonadota</taxon>
        <taxon>Alphaproteobacteria</taxon>
        <taxon>Hyphomicrobiales</taxon>
        <taxon>Phyllobacteriaceae</taxon>
        <taxon>Tianweitania</taxon>
    </lineage>
</organism>
<proteinExistence type="predicted"/>
<dbReference type="InterPro" id="IPR052189">
    <property type="entry name" value="L-asp_N-monooxygenase_NS-form"/>
</dbReference>
<reference evidence="2" key="1">
    <citation type="journal article" date="2014" name="Int. J. Syst. Evol. Microbiol.">
        <title>Complete genome sequence of Corynebacterium casei LMG S-19264T (=DSM 44701T), isolated from a smear-ripened cheese.</title>
        <authorList>
            <consortium name="US DOE Joint Genome Institute (JGI-PGF)"/>
            <person name="Walter F."/>
            <person name="Albersmeier A."/>
            <person name="Kalinowski J."/>
            <person name="Ruckert C."/>
        </authorList>
    </citation>
    <scope>NUCLEOTIDE SEQUENCE</scope>
    <source>
        <strain evidence="2">KCTC 42249</strain>
    </source>
</reference>
<name>A0A8J3DQM9_9HYPH</name>
<keyword evidence="3" id="KW-1185">Reference proteome</keyword>
<feature type="domain" description="FAD-dependent urate hydroxylase HpyO/Asp monooxygenase CreE-like FAD/NAD(P)-binding" evidence="1">
    <location>
        <begin position="2"/>
        <end position="147"/>
    </location>
</feature>
<protein>
    <recommendedName>
        <fullName evidence="1">FAD-dependent urate hydroxylase HpyO/Asp monooxygenase CreE-like FAD/NAD(P)-binding domain-containing protein</fullName>
    </recommendedName>
</protein>
<dbReference type="PANTHER" id="PTHR40254">
    <property type="entry name" value="BLR0577 PROTEIN"/>
    <property type="match status" value="1"/>
</dbReference>
<dbReference type="RefSeq" id="WP_189503766.1">
    <property type="nucleotide sequence ID" value="NZ_BMZQ01000002.1"/>
</dbReference>
<dbReference type="Pfam" id="PF13454">
    <property type="entry name" value="NAD_binding_9"/>
    <property type="match status" value="1"/>
</dbReference>
<dbReference type="PANTHER" id="PTHR40254:SF1">
    <property type="entry name" value="BLR0577 PROTEIN"/>
    <property type="match status" value="1"/>
</dbReference>
<sequence length="449" mass="48988">MVIGGGASGVLAAVQLLSRPQVEKVVLFERGDLAAGIAYGTEHPGHLLNVRAERMSAFPDQPSHFKDWIGHVDRWKPEGGWTGHSYVPRRLYRDYLQSLIAPFLNTPRFEWVRSDVATLDEDGASVSAVTKDGERYTAEAAILATGNEAPSLPDVPWRHVGWSNAPIPSLSDDAPIAIVGTGLSMVDAVVSLLDRGHKGPITAISRRGLLPQPHRSVEPLELDAADVPKQTDLIGMVRWLRKRVLQKQAEGFDWRGVVDSLRPHTQALWQGLSDKDHQRFLRHVRPFWDVHRHRMAPQIYARLAAAQADGQLRIISARVAAVEGSSEGAVVTIEKRGTHQEQRIEARLVIECRGASGDLARTHNPLLAELRDAGILHRDPLGLGIHVTPEGATIRGDGSVSDRLFAVGPITAGCFWEIIAIPDIRGQVADLAQRLAGDAQPMDGACPDG</sequence>
<dbReference type="Gene3D" id="3.50.50.60">
    <property type="entry name" value="FAD/NAD(P)-binding domain"/>
    <property type="match status" value="2"/>
</dbReference>
<gene>
    <name evidence="2" type="ORF">GCM10016234_21920</name>
</gene>
<evidence type="ECO:0000313" key="2">
    <source>
        <dbReference type="EMBL" id="GHD15284.1"/>
    </source>
</evidence>
<evidence type="ECO:0000313" key="3">
    <source>
        <dbReference type="Proteomes" id="UP000630142"/>
    </source>
</evidence>
<dbReference type="InterPro" id="IPR038732">
    <property type="entry name" value="HpyO/CreE_NAD-binding"/>
</dbReference>
<dbReference type="Proteomes" id="UP000630142">
    <property type="component" value="Unassembled WGS sequence"/>
</dbReference>
<dbReference type="AlphaFoldDB" id="A0A8J3DQM9"/>
<accession>A0A8J3DQM9</accession>
<evidence type="ECO:0000259" key="1">
    <source>
        <dbReference type="Pfam" id="PF13454"/>
    </source>
</evidence>
<comment type="caution">
    <text evidence="2">The sequence shown here is derived from an EMBL/GenBank/DDBJ whole genome shotgun (WGS) entry which is preliminary data.</text>
</comment>
<reference evidence="2" key="2">
    <citation type="submission" date="2020-09" db="EMBL/GenBank/DDBJ databases">
        <authorList>
            <person name="Sun Q."/>
            <person name="Kim S."/>
        </authorList>
    </citation>
    <scope>NUCLEOTIDE SEQUENCE</scope>
    <source>
        <strain evidence="2">KCTC 42249</strain>
    </source>
</reference>
<dbReference type="InterPro" id="IPR036188">
    <property type="entry name" value="FAD/NAD-bd_sf"/>
</dbReference>
<dbReference type="SUPFAM" id="SSF51905">
    <property type="entry name" value="FAD/NAD(P)-binding domain"/>
    <property type="match status" value="2"/>
</dbReference>